<dbReference type="PANTHER" id="PTHR47573">
    <property type="entry name" value="PROTEIN AF-9 HOMOLOG"/>
    <property type="match status" value="1"/>
</dbReference>
<feature type="domain" description="YEATS" evidence="7">
    <location>
        <begin position="10"/>
        <end position="169"/>
    </location>
</feature>
<comment type="subcellular location">
    <subcellularLocation>
        <location evidence="5">Nucleus</location>
    </subcellularLocation>
</comment>
<evidence type="ECO:0000256" key="1">
    <source>
        <dbReference type="ARBA" id="ARBA00022408"/>
    </source>
</evidence>
<dbReference type="GO" id="GO:0000785">
    <property type="term" value="C:chromatin"/>
    <property type="evidence" value="ECO:0007669"/>
    <property type="project" value="UniProtKB-ARBA"/>
</dbReference>
<accession>A0A0F8BWF2</accession>
<keyword evidence="3" id="KW-0804">Transcription</keyword>
<evidence type="ECO:0000256" key="2">
    <source>
        <dbReference type="ARBA" id="ARBA00023015"/>
    </source>
</evidence>
<evidence type="ECO:0000256" key="3">
    <source>
        <dbReference type="ARBA" id="ARBA00023163"/>
    </source>
</evidence>
<organism evidence="8 9">
    <name type="scientific">Ceratocystis fimbriata f. sp. platani</name>
    <dbReference type="NCBI Taxonomy" id="88771"/>
    <lineage>
        <taxon>Eukaryota</taxon>
        <taxon>Fungi</taxon>
        <taxon>Dikarya</taxon>
        <taxon>Ascomycota</taxon>
        <taxon>Pezizomycotina</taxon>
        <taxon>Sordariomycetes</taxon>
        <taxon>Hypocreomycetidae</taxon>
        <taxon>Microascales</taxon>
        <taxon>Ceratocystidaceae</taxon>
        <taxon>Ceratocystis</taxon>
    </lineage>
</organism>
<evidence type="ECO:0000256" key="6">
    <source>
        <dbReference type="SAM" id="Coils"/>
    </source>
</evidence>
<dbReference type="InterPro" id="IPR038704">
    <property type="entry name" value="YEAST_sf"/>
</dbReference>
<dbReference type="Proteomes" id="UP000034841">
    <property type="component" value="Unassembled WGS sequence"/>
</dbReference>
<comment type="caution">
    <text evidence="8">The sequence shown here is derived from an EMBL/GenBank/DDBJ whole genome shotgun (WGS) entry which is preliminary data.</text>
</comment>
<name>A0A0F8BWF2_CERFI</name>
<evidence type="ECO:0000256" key="5">
    <source>
        <dbReference type="PROSITE-ProRule" id="PRU00376"/>
    </source>
</evidence>
<evidence type="ECO:0000256" key="4">
    <source>
        <dbReference type="ARBA" id="ARBA00023242"/>
    </source>
</evidence>
<dbReference type="PROSITE" id="PS51037">
    <property type="entry name" value="YEATS"/>
    <property type="match status" value="1"/>
</dbReference>
<protein>
    <recommendedName>
        <fullName evidence="1">Protein AF-9 homolog</fullName>
    </recommendedName>
</protein>
<feature type="coiled-coil region" evidence="6">
    <location>
        <begin position="268"/>
        <end position="306"/>
    </location>
</feature>
<keyword evidence="4 5" id="KW-0539">Nucleus</keyword>
<evidence type="ECO:0000313" key="9">
    <source>
        <dbReference type="Proteomes" id="UP000034841"/>
    </source>
</evidence>
<evidence type="ECO:0000259" key="7">
    <source>
        <dbReference type="PROSITE" id="PS51037"/>
    </source>
</evidence>
<keyword evidence="9" id="KW-1185">Reference proteome</keyword>
<dbReference type="EMBL" id="LBBL01000026">
    <property type="protein sequence ID" value="KKF96868.1"/>
    <property type="molecule type" value="Genomic_DNA"/>
</dbReference>
<dbReference type="Gene3D" id="2.60.40.1970">
    <property type="entry name" value="YEATS domain"/>
    <property type="match status" value="1"/>
</dbReference>
<dbReference type="InterPro" id="IPR005033">
    <property type="entry name" value="YEATS"/>
</dbReference>
<dbReference type="InterPro" id="IPR055129">
    <property type="entry name" value="YEATS_dom"/>
</dbReference>
<dbReference type="AlphaFoldDB" id="A0A0F8BWF2"/>
<keyword evidence="2" id="KW-0805">Transcription regulation</keyword>
<dbReference type="GO" id="GO:0006355">
    <property type="term" value="P:regulation of DNA-templated transcription"/>
    <property type="evidence" value="ECO:0007669"/>
    <property type="project" value="InterPro"/>
</dbReference>
<keyword evidence="6" id="KW-0175">Coiled coil</keyword>
<dbReference type="Pfam" id="PF03366">
    <property type="entry name" value="YEATS"/>
    <property type="match status" value="1"/>
</dbReference>
<gene>
    <name evidence="8" type="ORF">CFO_g790</name>
</gene>
<dbReference type="CDD" id="cd16908">
    <property type="entry name" value="YEATS_Yaf9_like"/>
    <property type="match status" value="1"/>
</dbReference>
<dbReference type="OrthoDB" id="16041at2759"/>
<reference evidence="8 9" key="1">
    <citation type="submission" date="2015-04" db="EMBL/GenBank/DDBJ databases">
        <title>Genome sequence of Ceratocystis platani, a major pathogen of plane trees.</title>
        <authorList>
            <person name="Belbahri L."/>
        </authorList>
    </citation>
    <scope>NUCLEOTIDE SEQUENCE [LARGE SCALE GENOMIC DNA]</scope>
    <source>
        <strain evidence="8 9">CFO</strain>
    </source>
</reference>
<dbReference type="GO" id="GO:0005634">
    <property type="term" value="C:nucleus"/>
    <property type="evidence" value="ECO:0007669"/>
    <property type="project" value="UniProtKB-SubCell"/>
</dbReference>
<proteinExistence type="predicted"/>
<sequence>MAPQTQLGKRMKGVQMHRPFIYGTTAKPFDDKHNPKPPGVPDDHTHSWQVFIKGIDDTDITYWLRRVQFKLHESIPNHVRMVEGEPGKPFVVHETGWGEFEITLKLYYVAESGEKPQTLYHHLRLHPYGRTEEEKEAMRVPNGEVKAWIYEEQLFNEPYESFYDHITQGAHPKGFAGGAAAAIALAQSSGASGTAGSASGASTPTTVTKGKGKTKAAAAAAAAAAATMPPLPDPHSGAVWERSALLPVAIKSGAPFSREAEKLEMTRLEAAALKATALTKKMQEELRQKEAALAKLKEENAKAALVAKSKGAGVGGVMGSGKTASAGKTGKA</sequence>
<dbReference type="PANTHER" id="PTHR47573:SF1">
    <property type="entry name" value="PROTEIN AF-9 HOMOLOG"/>
    <property type="match status" value="1"/>
</dbReference>
<evidence type="ECO:0000313" key="8">
    <source>
        <dbReference type="EMBL" id="KKF96868.1"/>
    </source>
</evidence>